<dbReference type="InterPro" id="IPR029058">
    <property type="entry name" value="AB_hydrolase_fold"/>
</dbReference>
<feature type="transmembrane region" description="Helical" evidence="7">
    <location>
        <begin position="70"/>
        <end position="97"/>
    </location>
</feature>
<evidence type="ECO:0000256" key="3">
    <source>
        <dbReference type="ARBA" id="ARBA00023274"/>
    </source>
</evidence>
<protein>
    <recommendedName>
        <fullName evidence="4">Large ribosomal subunit protein uL30</fullName>
    </recommendedName>
    <alternativeName>
        <fullName evidence="5">60S ribosomal protein L7</fullName>
    </alternativeName>
</protein>
<keyword evidence="7" id="KW-0812">Transmembrane</keyword>
<evidence type="ECO:0000259" key="9">
    <source>
        <dbReference type="Pfam" id="PF08079"/>
    </source>
</evidence>
<evidence type="ECO:0000256" key="6">
    <source>
        <dbReference type="ARBA" id="ARBA00055388"/>
    </source>
</evidence>
<dbReference type="GO" id="GO:0000463">
    <property type="term" value="P:maturation of LSU-rRNA from tricistronic rRNA transcript (SSU-rRNA, 5.8S rRNA, LSU-rRNA)"/>
    <property type="evidence" value="ECO:0007669"/>
    <property type="project" value="TreeGrafter"/>
</dbReference>
<evidence type="ECO:0000256" key="4">
    <source>
        <dbReference type="ARBA" id="ARBA00040575"/>
    </source>
</evidence>
<evidence type="ECO:0000256" key="7">
    <source>
        <dbReference type="SAM" id="Phobius"/>
    </source>
</evidence>
<proteinExistence type="inferred from homology"/>
<dbReference type="FunFam" id="3.30.1390.20:FF:000003">
    <property type="entry name" value="60S ribosomal protein L7"/>
    <property type="match status" value="1"/>
</dbReference>
<dbReference type="Gene3D" id="1.10.15.30">
    <property type="match status" value="1"/>
</dbReference>
<dbReference type="Gene3D" id="3.30.1390.20">
    <property type="entry name" value="Ribosomal protein L30, ferredoxin-like fold domain"/>
    <property type="match status" value="1"/>
</dbReference>
<dbReference type="Pfam" id="PF08079">
    <property type="entry name" value="Ribosomal_L30_N"/>
    <property type="match status" value="1"/>
</dbReference>
<keyword evidence="7" id="KW-0472">Membrane</keyword>
<dbReference type="GO" id="GO:0003735">
    <property type="term" value="F:structural constituent of ribosome"/>
    <property type="evidence" value="ECO:0007669"/>
    <property type="project" value="TreeGrafter"/>
</dbReference>
<organism evidence="10 11">
    <name type="scientific">Pyrocoelia pectoralis</name>
    <dbReference type="NCBI Taxonomy" id="417401"/>
    <lineage>
        <taxon>Eukaryota</taxon>
        <taxon>Metazoa</taxon>
        <taxon>Ecdysozoa</taxon>
        <taxon>Arthropoda</taxon>
        <taxon>Hexapoda</taxon>
        <taxon>Insecta</taxon>
        <taxon>Pterygota</taxon>
        <taxon>Neoptera</taxon>
        <taxon>Endopterygota</taxon>
        <taxon>Coleoptera</taxon>
        <taxon>Polyphaga</taxon>
        <taxon>Elateriformia</taxon>
        <taxon>Elateroidea</taxon>
        <taxon>Lampyridae</taxon>
        <taxon>Lampyrinae</taxon>
        <taxon>Pyrocoelia</taxon>
    </lineage>
</organism>
<keyword evidence="7" id="KW-1133">Transmembrane helix</keyword>
<sequence>MSCCFFECSLVYPAEEDRDRYAEEPILGYENEVEYRKFKCTLSIAKLLSSLRRLRHCICSKGTRRSCRKCCWFTLLLILILLLVIFTVLFVILPLPFKNSIEFERSLIFHPVVDTHDAYDVSNTGGVNFTNSYLTVKSNLQIGLWNVSNRYYQTGIRPTLIHFHKEKGDRLKRQNFYRTYSQTFNVIAFDYRSYGDSSTFDLVEDGLVDDAVFLYKWVVNKTKGDIYVWGDELGAAISTHAIARLRNDAIIPTGLILQNPFTSLSELITTWYWPFGKIFSWMPWYDAFITKPLIKNGLNFNTSNYITKVDCPIFVLNSYYYGNVDELVNKVSAIAANRDPLSQGSVTVNRGYWGSENYYDQYSSPSSEIKEKAAEKKEEKKEKKERKVKGLPVVPESVLKHRKKRIQNKVAKLKSSLNRRAKVLKKRKQIFKRAEAYVREYRLKERDEVRLRREAKLRGNYYVPGDAKLAFVIRMRGINKVAPKVRKVLQLFRLLQINNGVFVKLNKATINMMRICEPYITWGYPNLKSVRELIYKRGYAKIQGRRIPITSNKIIEEKLGRCNIICMEDLVHEIFTVGPKFKYASSFLWPFKLNTPTGGWRKKTNHYVEGGDFGNREDKINELLRRMV</sequence>
<dbReference type="FunFam" id="1.10.15.30:FF:000001">
    <property type="entry name" value="60S ribosomal protein L7"/>
    <property type="match status" value="1"/>
</dbReference>
<dbReference type="GO" id="GO:0003723">
    <property type="term" value="F:RNA binding"/>
    <property type="evidence" value="ECO:0007669"/>
    <property type="project" value="InterPro"/>
</dbReference>
<dbReference type="SUPFAM" id="SSF53474">
    <property type="entry name" value="alpha/beta-Hydrolases"/>
    <property type="match status" value="1"/>
</dbReference>
<feature type="domain" description="Large ribosomal subunit protein uL30 N-terminal eukaryotes" evidence="9">
    <location>
        <begin position="394"/>
        <end position="464"/>
    </location>
</feature>
<evidence type="ECO:0000259" key="8">
    <source>
        <dbReference type="Pfam" id="PF00327"/>
    </source>
</evidence>
<keyword evidence="11" id="KW-1185">Reference proteome</keyword>
<name>A0AAN7V5B1_9COLE</name>
<dbReference type="InterPro" id="IPR016082">
    <property type="entry name" value="Ribosomal_uL30_ferredoxin-like"/>
</dbReference>
<dbReference type="SUPFAM" id="SSF55129">
    <property type="entry name" value="Ribosomal protein L30p/L7e"/>
    <property type="match status" value="1"/>
</dbReference>
<dbReference type="PANTHER" id="PTHR11524:SF16">
    <property type="entry name" value="LARGE RIBOSOMAL SUBUNIT PROTEIN UL30"/>
    <property type="match status" value="1"/>
</dbReference>
<dbReference type="NCBIfam" id="TIGR01310">
    <property type="entry name" value="uL30_euk"/>
    <property type="match status" value="1"/>
</dbReference>
<evidence type="ECO:0000313" key="10">
    <source>
        <dbReference type="EMBL" id="KAK5640134.1"/>
    </source>
</evidence>
<dbReference type="InterPro" id="IPR039699">
    <property type="entry name" value="Ribosomal_uL30"/>
</dbReference>
<dbReference type="CDD" id="cd01657">
    <property type="entry name" value="Ribosomal_L7_archeal_euk"/>
    <property type="match status" value="1"/>
</dbReference>
<evidence type="ECO:0000256" key="5">
    <source>
        <dbReference type="ARBA" id="ARBA00041271"/>
    </source>
</evidence>
<gene>
    <name evidence="10" type="ORF">RI129_010945</name>
</gene>
<dbReference type="EMBL" id="JAVRBK010000008">
    <property type="protein sequence ID" value="KAK5640134.1"/>
    <property type="molecule type" value="Genomic_DNA"/>
</dbReference>
<keyword evidence="3" id="KW-0687">Ribonucleoprotein</keyword>
<dbReference type="GO" id="GO:0022625">
    <property type="term" value="C:cytosolic large ribosomal subunit"/>
    <property type="evidence" value="ECO:0007669"/>
    <property type="project" value="TreeGrafter"/>
</dbReference>
<dbReference type="Pfam" id="PF00327">
    <property type="entry name" value="Ribosomal_L30"/>
    <property type="match status" value="1"/>
</dbReference>
<comment type="similarity">
    <text evidence="1">Belongs to the universal ribosomal protein uL30 family.</text>
</comment>
<evidence type="ECO:0000256" key="1">
    <source>
        <dbReference type="ARBA" id="ARBA00007594"/>
    </source>
</evidence>
<reference evidence="10 11" key="1">
    <citation type="journal article" date="2024" name="Insects">
        <title>An Improved Chromosome-Level Genome Assembly of the Firefly Pyrocoelia pectoralis.</title>
        <authorList>
            <person name="Fu X."/>
            <person name="Meyer-Rochow V.B."/>
            <person name="Ballantyne L."/>
            <person name="Zhu X."/>
        </authorList>
    </citation>
    <scope>NUCLEOTIDE SEQUENCE [LARGE SCALE GENOMIC DNA]</scope>
    <source>
        <strain evidence="10">XCY_ONT2</strain>
    </source>
</reference>
<evidence type="ECO:0000256" key="2">
    <source>
        <dbReference type="ARBA" id="ARBA00022980"/>
    </source>
</evidence>
<dbReference type="PANTHER" id="PTHR11524">
    <property type="entry name" value="60S RIBOSOMAL PROTEIN L7"/>
    <property type="match status" value="1"/>
</dbReference>
<dbReference type="FunFam" id="3.30.1390.20:FF:000002">
    <property type="entry name" value="60S ribosomal protein L7"/>
    <property type="match status" value="1"/>
</dbReference>
<dbReference type="InterPro" id="IPR035808">
    <property type="entry name" value="Ribosomal_uL30_euk_arc"/>
</dbReference>
<dbReference type="AlphaFoldDB" id="A0AAN7V5B1"/>
<evidence type="ECO:0000313" key="11">
    <source>
        <dbReference type="Proteomes" id="UP001329430"/>
    </source>
</evidence>
<feature type="domain" description="Large ribosomal subunit protein uL30-like ferredoxin-like fold" evidence="8">
    <location>
        <begin position="470"/>
        <end position="520"/>
    </location>
</feature>
<accession>A0AAN7V5B1</accession>
<comment type="caution">
    <text evidence="10">The sequence shown here is derived from an EMBL/GenBank/DDBJ whole genome shotgun (WGS) entry which is preliminary data.</text>
</comment>
<dbReference type="InterPro" id="IPR012988">
    <property type="entry name" value="Ribosomal_uL30_N_euk"/>
</dbReference>
<dbReference type="Proteomes" id="UP001329430">
    <property type="component" value="Chromosome 8"/>
</dbReference>
<dbReference type="InterPro" id="IPR005998">
    <property type="entry name" value="Ribosomal_uL30_euk"/>
</dbReference>
<comment type="function">
    <text evidence="6">Binds to G-rich structures in 28S rRNA and in mRNAs. Plays a regulatory role in the translation apparatus; inhibits cell-free translation of mRNAs.</text>
</comment>
<keyword evidence="2" id="KW-0689">Ribosomal protein</keyword>
<dbReference type="InterPro" id="IPR036919">
    <property type="entry name" value="Ribo_uL30_ferredoxin-like_sf"/>
</dbReference>
<dbReference type="Gene3D" id="3.40.50.1820">
    <property type="entry name" value="alpha/beta hydrolase"/>
    <property type="match status" value="1"/>
</dbReference>